<dbReference type="InterPro" id="IPR039425">
    <property type="entry name" value="RNA_pol_sigma-70-like"/>
</dbReference>
<evidence type="ECO:0000313" key="7">
    <source>
        <dbReference type="EMBL" id="MCU0104656.1"/>
    </source>
</evidence>
<dbReference type="InterPro" id="IPR014284">
    <property type="entry name" value="RNA_pol_sigma-70_dom"/>
</dbReference>
<keyword evidence="8" id="KW-1185">Reference proteome</keyword>
<dbReference type="EMBL" id="JAOEGN010000004">
    <property type="protein sequence ID" value="MCU0104656.1"/>
    <property type="molecule type" value="Genomic_DNA"/>
</dbReference>
<reference evidence="8" key="1">
    <citation type="submission" date="2023-07" db="EMBL/GenBank/DDBJ databases">
        <title>Novel Mycoplasma species identified in domestic and wild animals.</title>
        <authorList>
            <person name="Volokhov D.V."/>
            <person name="Furtak V.A."/>
            <person name="Zagorodnyaya T.A."/>
        </authorList>
    </citation>
    <scope>NUCLEOTIDE SEQUENCE [LARGE SCALE GENOMIC DNA]</scope>
    <source>
        <strain evidence="8">92-19</strain>
    </source>
</reference>
<dbReference type="InterPro" id="IPR036388">
    <property type="entry name" value="WH-like_DNA-bd_sf"/>
</dbReference>
<dbReference type="Gene3D" id="1.10.10.10">
    <property type="entry name" value="Winged helix-like DNA-binding domain superfamily/Winged helix DNA-binding domain"/>
    <property type="match status" value="1"/>
</dbReference>
<name>A0ABT2PW52_9MOLU</name>
<evidence type="ECO:0000256" key="3">
    <source>
        <dbReference type="ARBA" id="ARBA00023082"/>
    </source>
</evidence>
<dbReference type="InterPro" id="IPR013249">
    <property type="entry name" value="RNA_pol_sigma70_r4_t2"/>
</dbReference>
<comment type="caution">
    <text evidence="7">The sequence shown here is derived from an EMBL/GenBank/DDBJ whole genome shotgun (WGS) entry which is preliminary data.</text>
</comment>
<gene>
    <name evidence="7" type="ORF">N7603_03190</name>
</gene>
<feature type="domain" description="RNA polymerase sigma-70 region 2" evidence="5">
    <location>
        <begin position="24"/>
        <end position="90"/>
    </location>
</feature>
<organism evidence="7 8">
    <name type="scientific">Paracholeplasma vituli</name>
    <dbReference type="NCBI Taxonomy" id="69473"/>
    <lineage>
        <taxon>Bacteria</taxon>
        <taxon>Bacillati</taxon>
        <taxon>Mycoplasmatota</taxon>
        <taxon>Mollicutes</taxon>
        <taxon>Acholeplasmatales</taxon>
        <taxon>Acholeplasmataceae</taxon>
        <taxon>Paracholeplasma</taxon>
    </lineage>
</organism>
<dbReference type="PANTHER" id="PTHR43133">
    <property type="entry name" value="RNA POLYMERASE ECF-TYPE SIGMA FACTO"/>
    <property type="match status" value="1"/>
</dbReference>
<evidence type="ECO:0000313" key="8">
    <source>
        <dbReference type="Proteomes" id="UP001209076"/>
    </source>
</evidence>
<dbReference type="PANTHER" id="PTHR43133:SF51">
    <property type="entry name" value="RNA POLYMERASE SIGMA FACTOR"/>
    <property type="match status" value="1"/>
</dbReference>
<dbReference type="InterPro" id="IPR013325">
    <property type="entry name" value="RNA_pol_sigma_r2"/>
</dbReference>
<evidence type="ECO:0000259" key="5">
    <source>
        <dbReference type="Pfam" id="PF04542"/>
    </source>
</evidence>
<feature type="domain" description="RNA polymerase sigma factor 70 region 4 type 2" evidence="6">
    <location>
        <begin position="115"/>
        <end position="166"/>
    </location>
</feature>
<dbReference type="InterPro" id="IPR007627">
    <property type="entry name" value="RNA_pol_sigma70_r2"/>
</dbReference>
<evidence type="ECO:0000256" key="4">
    <source>
        <dbReference type="ARBA" id="ARBA00023163"/>
    </source>
</evidence>
<protein>
    <submittedName>
        <fullName evidence="7">RNA polymerase sigma factor</fullName>
    </submittedName>
</protein>
<dbReference type="NCBIfam" id="TIGR02937">
    <property type="entry name" value="sigma70-ECF"/>
    <property type="match status" value="1"/>
</dbReference>
<dbReference type="Pfam" id="PF04542">
    <property type="entry name" value="Sigma70_r2"/>
    <property type="match status" value="1"/>
</dbReference>
<dbReference type="InterPro" id="IPR013324">
    <property type="entry name" value="RNA_pol_sigma_r3/r4-like"/>
</dbReference>
<evidence type="ECO:0000256" key="1">
    <source>
        <dbReference type="ARBA" id="ARBA00010641"/>
    </source>
</evidence>
<dbReference type="Proteomes" id="UP001209076">
    <property type="component" value="Unassembled WGS sequence"/>
</dbReference>
<comment type="similarity">
    <text evidence="1">Belongs to the sigma-70 factor family. ECF subfamily.</text>
</comment>
<evidence type="ECO:0000256" key="2">
    <source>
        <dbReference type="ARBA" id="ARBA00023015"/>
    </source>
</evidence>
<keyword evidence="2" id="KW-0805">Transcription regulation</keyword>
<sequence>MAFNYDDYVDLIIEKNESALEAVYEASKHIVYAIIRQKVKDPNTIEDLMQETYEKAIRHVRSYTKNGKFIKWLGSIAHNTVMDYYRNQDKVDLQPEETINLKFKTNPENYDNQALVQALLKILSPIEQSIVLLHVIDEYTFKDISKMVDKPLGTVLWHYQNALKKMRMEATK</sequence>
<dbReference type="Gene3D" id="1.10.1740.10">
    <property type="match status" value="1"/>
</dbReference>
<accession>A0ABT2PW52</accession>
<dbReference type="SUPFAM" id="SSF88946">
    <property type="entry name" value="Sigma2 domain of RNA polymerase sigma factors"/>
    <property type="match status" value="1"/>
</dbReference>
<keyword evidence="3" id="KW-0731">Sigma factor</keyword>
<proteinExistence type="inferred from homology"/>
<dbReference type="RefSeq" id="WP_262095900.1">
    <property type="nucleotide sequence ID" value="NZ_JAOEGN010000004.1"/>
</dbReference>
<keyword evidence="4" id="KW-0804">Transcription</keyword>
<evidence type="ECO:0000259" key="6">
    <source>
        <dbReference type="Pfam" id="PF08281"/>
    </source>
</evidence>
<dbReference type="Pfam" id="PF08281">
    <property type="entry name" value="Sigma70_r4_2"/>
    <property type="match status" value="1"/>
</dbReference>
<dbReference type="SUPFAM" id="SSF88659">
    <property type="entry name" value="Sigma3 and sigma4 domains of RNA polymerase sigma factors"/>
    <property type="match status" value="1"/>
</dbReference>